<dbReference type="GO" id="GO:0017000">
    <property type="term" value="P:antibiotic biosynthetic process"/>
    <property type="evidence" value="ECO:0007669"/>
    <property type="project" value="UniProtKB-KW"/>
</dbReference>
<evidence type="ECO:0000256" key="1">
    <source>
        <dbReference type="ARBA" id="ARBA00001954"/>
    </source>
</evidence>
<organism evidence="5 6">
    <name type="scientific">Rubidibacter lacunae KORDI 51-2</name>
    <dbReference type="NCBI Taxonomy" id="582515"/>
    <lineage>
        <taxon>Bacteria</taxon>
        <taxon>Bacillati</taxon>
        <taxon>Cyanobacteriota</taxon>
        <taxon>Cyanophyceae</taxon>
        <taxon>Oscillatoriophycideae</taxon>
        <taxon>Chroococcales</taxon>
        <taxon>Aphanothecaceae</taxon>
        <taxon>Rubidibacter</taxon>
    </lineage>
</organism>
<dbReference type="PANTHER" id="PTHR10696:SF56">
    <property type="entry name" value="TAUD_TFDA-LIKE DOMAIN-CONTAINING PROTEIN"/>
    <property type="match status" value="1"/>
</dbReference>
<evidence type="ECO:0000259" key="4">
    <source>
        <dbReference type="Pfam" id="PF02668"/>
    </source>
</evidence>
<feature type="domain" description="TauD/TfdA-like" evidence="4">
    <location>
        <begin position="48"/>
        <end position="336"/>
    </location>
</feature>
<dbReference type="Gene3D" id="3.60.130.10">
    <property type="entry name" value="Clavaminate synthase-like"/>
    <property type="match status" value="1"/>
</dbReference>
<dbReference type="Pfam" id="PF02668">
    <property type="entry name" value="TauD"/>
    <property type="match status" value="1"/>
</dbReference>
<dbReference type="STRING" id="582515.KR51_00012550"/>
<name>U5DC46_9CHRO</name>
<sequence>MNPTEKPSLKSLKNRRRRVQLSAADLVRETPLFDSQSLPLSIEPVAAELRLTIWAQQNRDRLLSRLHTYGGVLLRGFQVRDAEDFGAFVAAISTEPMTYSYRSTPRSQVHGKVYTSTEYPADRTIPLHNEMAYARQWPMMLAFHCQQPATEQGETPIADSHRVLAQIPEVIRQEFANRGICYVRNYGDGLDLPWQEVFQTQSRQQVETICHDAQIDFEWWGDDRLRTRQVCQAIATHPHTGKAVWFNQSHLFHISNAGAAQEYLKANFDPICWPRNAYFGDGGEISEEILEAIRAAFAAETVVFPWQAGDVLLLDNMAVAHGRRPFSGPRRVLAGMADPYSAAGGVPDAVAEDVPKLQQEVS</sequence>
<accession>U5DC46</accession>
<dbReference type="InterPro" id="IPR003819">
    <property type="entry name" value="TauD/TfdA-like"/>
</dbReference>
<protein>
    <submittedName>
        <fullName evidence="5">Putative taurine catabolism dioxygenase</fullName>
    </submittedName>
</protein>
<dbReference type="InParanoid" id="U5DC46"/>
<gene>
    <name evidence="5" type="ORF">KR51_00012550</name>
</gene>
<dbReference type="RefSeq" id="WP_022605750.1">
    <property type="nucleotide sequence ID" value="NZ_ASSJ01000034.1"/>
</dbReference>
<dbReference type="EMBL" id="ASSJ01000034">
    <property type="protein sequence ID" value="ERN42083.1"/>
    <property type="molecule type" value="Genomic_DNA"/>
</dbReference>
<dbReference type="OrthoDB" id="9769888at2"/>
<dbReference type="InterPro" id="IPR042098">
    <property type="entry name" value="TauD-like_sf"/>
</dbReference>
<comment type="cofactor">
    <cofactor evidence="1">
        <name>Fe(2+)</name>
        <dbReference type="ChEBI" id="CHEBI:29033"/>
    </cofactor>
</comment>
<dbReference type="Proteomes" id="UP000016960">
    <property type="component" value="Unassembled WGS sequence"/>
</dbReference>
<comment type="caution">
    <text evidence="5">The sequence shown here is derived from an EMBL/GenBank/DDBJ whole genome shotgun (WGS) entry which is preliminary data.</text>
</comment>
<dbReference type="GO" id="GO:0051213">
    <property type="term" value="F:dioxygenase activity"/>
    <property type="evidence" value="ECO:0007669"/>
    <property type="project" value="UniProtKB-KW"/>
</dbReference>
<evidence type="ECO:0000256" key="3">
    <source>
        <dbReference type="ARBA" id="ARBA00023194"/>
    </source>
</evidence>
<dbReference type="PANTHER" id="PTHR10696">
    <property type="entry name" value="GAMMA-BUTYROBETAINE HYDROXYLASE-RELATED"/>
    <property type="match status" value="1"/>
</dbReference>
<dbReference type="eggNOG" id="COG2175">
    <property type="taxonomic scope" value="Bacteria"/>
</dbReference>
<keyword evidence="3" id="KW-0045">Antibiotic biosynthesis</keyword>
<keyword evidence="5" id="KW-0223">Dioxygenase</keyword>
<evidence type="ECO:0000313" key="5">
    <source>
        <dbReference type="EMBL" id="ERN42083.1"/>
    </source>
</evidence>
<keyword evidence="2" id="KW-0560">Oxidoreductase</keyword>
<keyword evidence="6" id="KW-1185">Reference proteome</keyword>
<dbReference type="SUPFAM" id="SSF51197">
    <property type="entry name" value="Clavaminate synthase-like"/>
    <property type="match status" value="1"/>
</dbReference>
<dbReference type="AlphaFoldDB" id="U5DC46"/>
<reference evidence="5 6" key="1">
    <citation type="submission" date="2013-05" db="EMBL/GenBank/DDBJ databases">
        <title>Draft genome sequence of Rubidibacter lacunae KORDI 51-2.</title>
        <authorList>
            <person name="Choi D.H."/>
            <person name="Noh J.H."/>
            <person name="Kwon K.-K."/>
            <person name="Lee J.-H."/>
            <person name="Ryu J.-Y."/>
        </authorList>
    </citation>
    <scope>NUCLEOTIDE SEQUENCE [LARGE SCALE GENOMIC DNA]</scope>
    <source>
        <strain evidence="5 6">KORDI 51-2</strain>
    </source>
</reference>
<proteinExistence type="predicted"/>
<evidence type="ECO:0000313" key="6">
    <source>
        <dbReference type="Proteomes" id="UP000016960"/>
    </source>
</evidence>
<dbReference type="InterPro" id="IPR050411">
    <property type="entry name" value="AlphaKG_dependent_hydroxylases"/>
</dbReference>
<dbReference type="PATRIC" id="fig|582515.4.peg.1404"/>
<evidence type="ECO:0000256" key="2">
    <source>
        <dbReference type="ARBA" id="ARBA00023002"/>
    </source>
</evidence>